<accession>A0ABW0RRS8</accession>
<dbReference type="EMBL" id="JBHSMZ010000001">
    <property type="protein sequence ID" value="MFC5547559.1"/>
    <property type="molecule type" value="Genomic_DNA"/>
</dbReference>
<dbReference type="Proteomes" id="UP001596086">
    <property type="component" value="Unassembled WGS sequence"/>
</dbReference>
<reference evidence="3" key="1">
    <citation type="journal article" date="2019" name="Int. J. Syst. Evol. Microbiol.">
        <title>The Global Catalogue of Microorganisms (GCM) 10K type strain sequencing project: providing services to taxonomists for standard genome sequencing and annotation.</title>
        <authorList>
            <consortium name="The Broad Institute Genomics Platform"/>
            <consortium name="The Broad Institute Genome Sequencing Center for Infectious Disease"/>
            <person name="Wu L."/>
            <person name="Ma J."/>
        </authorList>
    </citation>
    <scope>NUCLEOTIDE SEQUENCE [LARGE SCALE GENOMIC DNA]</scope>
    <source>
        <strain evidence="3">CGMCC 4.5798</strain>
    </source>
</reference>
<evidence type="ECO:0000313" key="3">
    <source>
        <dbReference type="Proteomes" id="UP001596086"/>
    </source>
</evidence>
<keyword evidence="3" id="KW-1185">Reference proteome</keyword>
<evidence type="ECO:0000313" key="2">
    <source>
        <dbReference type="EMBL" id="MFC5547559.1"/>
    </source>
</evidence>
<evidence type="ECO:0008006" key="4">
    <source>
        <dbReference type="Google" id="ProtNLM"/>
    </source>
</evidence>
<sequence length="370" mass="41078">MSDSAIRCRSAGRIRNFLRKRLLLTGWQAHDLPDAPSQDSSQALLGRLIGSSLLQRLTGALIESDTLAQRIGGCARDAYTVLYACAALAVLLAAWGVASTSETLRLVVSVAELGTLVVLFLTFRNAHRVNWHEHWLGLRFHAEFLRCLPVLVALDRDSAPLWLHGGAHKELDAEDTVLPPHLAALSGHHHASVDARAAADERERRQVRADLLAQLDRVCRDDEWTYTLTALEYARQLARQQLRYHCRRTQEEQAIVHRVHGISLTGFAATIAAVMGHLVWHAPALTMISTGVPAFAASLQGFTAQEESERLSTSYGSMAHRLDAWLNTPLGRDAGIAEVQEHLAKLMELLMSEVHEWHRLFGEKGMYHLG</sequence>
<name>A0ABW0RRS8_9BURK</name>
<gene>
    <name evidence="2" type="ORF">ACFPO9_03400</name>
</gene>
<keyword evidence="1" id="KW-0812">Transmembrane</keyword>
<feature type="transmembrane region" description="Helical" evidence="1">
    <location>
        <begin position="104"/>
        <end position="123"/>
    </location>
</feature>
<organism evidence="2 3">
    <name type="scientific">Massilia aerilata</name>
    <dbReference type="NCBI Taxonomy" id="453817"/>
    <lineage>
        <taxon>Bacteria</taxon>
        <taxon>Pseudomonadati</taxon>
        <taxon>Pseudomonadota</taxon>
        <taxon>Betaproteobacteria</taxon>
        <taxon>Burkholderiales</taxon>
        <taxon>Oxalobacteraceae</taxon>
        <taxon>Telluria group</taxon>
        <taxon>Massilia</taxon>
    </lineage>
</organism>
<comment type="caution">
    <text evidence="2">The sequence shown here is derived from an EMBL/GenBank/DDBJ whole genome shotgun (WGS) entry which is preliminary data.</text>
</comment>
<dbReference type="RefSeq" id="WP_379767064.1">
    <property type="nucleotide sequence ID" value="NZ_JBHSMZ010000001.1"/>
</dbReference>
<feature type="transmembrane region" description="Helical" evidence="1">
    <location>
        <begin position="78"/>
        <end position="98"/>
    </location>
</feature>
<evidence type="ECO:0000256" key="1">
    <source>
        <dbReference type="SAM" id="Phobius"/>
    </source>
</evidence>
<proteinExistence type="predicted"/>
<keyword evidence="1" id="KW-1133">Transmembrane helix</keyword>
<protein>
    <recommendedName>
        <fullName evidence="4">SMODS and SLOG-associating 2TM effector domain-containing protein</fullName>
    </recommendedName>
</protein>
<keyword evidence="1" id="KW-0472">Membrane</keyword>